<dbReference type="Gene3D" id="3.20.20.190">
    <property type="entry name" value="Phosphatidylinositol (PI) phosphodiesterase"/>
    <property type="match status" value="1"/>
</dbReference>
<feature type="region of interest" description="Disordered" evidence="7">
    <location>
        <begin position="50"/>
        <end position="72"/>
    </location>
</feature>
<dbReference type="Proteomes" id="UP000252770">
    <property type="component" value="Unassembled WGS sequence"/>
</dbReference>
<protein>
    <recommendedName>
        <fullName evidence="2">glycerophosphodiester phosphodiesterase</fullName>
        <ecNumber evidence="2">3.1.4.46</ecNumber>
    </recommendedName>
</protein>
<dbReference type="InterPro" id="IPR027372">
    <property type="entry name" value="Phytase-like_dom"/>
</dbReference>
<evidence type="ECO:0000256" key="1">
    <source>
        <dbReference type="ARBA" id="ARBA00007277"/>
    </source>
</evidence>
<evidence type="ECO:0000256" key="3">
    <source>
        <dbReference type="ARBA" id="ARBA00022729"/>
    </source>
</evidence>
<sequence>MPSVFRRRAALALSLAVTAGLVTGLPTQPAAAEPAAGTVEVTAPRLTGRATLPSDYLAPGPRSGREVTPANGVEGPFDGQVIPGFSGAVADDNGTFWALPDNGFGTKANSEDFRLRIYKVRPRWQQPDASGELTGSGAIQVLDYIELRDPDHHISWPIVNEDRAGRRLTGGDFDVESIQRMADGSFWIGEEFGPYLLHVSRNGKVLSAPVSSPVGRAPQHHDLGGAQPTVRSSGGFEAMAASPDGRYLYPILENSLVDDADQRRRVVAEFDTTTGAYTDRRWDYRVDTDANLVADAQMVEPGKLMVLERDNFDGEAAMIKRIYTVDLDETEPSGALVKTLHTDLLKIDNPDLIGAGAGWGTGETYSFGFQSTETIVPMPDGQIMLVNDNNYPGNAARVPGIPDDTEMIMIDPDAEREQAVNAVPVIAHRGASGSRPEHTLAAYALAIRQCADVIEPDVVSTSDGVLVARHENEISGTTDVANRPEFADRRTTKTIDGVAVTGWFTEDFTLGELRTLRAKERLPQVRPENTRFDGLYPVPTLTEVLDLARHSRTCTGEPVGVAPEIKHPTYFDSIGLSMEEPLVEELEAAGLNEADAPVVIQSFETTNLKQLARRTPVQLSQLINCSGAPYDLVAAGDDRTYADLVSRAGLREISRYADKVGYCKDVMIPRQADGTLGEPTAAIADAHRYRLDVVGWTFRVENQFLPTEFKSSADPNADGDLAGEIQVFLDAGMDELFSDNPDVAVAAVTED</sequence>
<dbReference type="PANTHER" id="PTHR43620">
    <property type="entry name" value="GLYCEROPHOSPHORYL DIESTER PHOSPHODIESTERASE"/>
    <property type="match status" value="1"/>
</dbReference>
<dbReference type="EMBL" id="QOUI01000003">
    <property type="protein sequence ID" value="RCK70382.1"/>
    <property type="molecule type" value="Genomic_DNA"/>
</dbReference>
<dbReference type="EC" id="3.1.4.46" evidence="2"/>
<dbReference type="InterPro" id="IPR030395">
    <property type="entry name" value="GP_PDE_dom"/>
</dbReference>
<dbReference type="GO" id="GO:0006629">
    <property type="term" value="P:lipid metabolic process"/>
    <property type="evidence" value="ECO:0007669"/>
    <property type="project" value="InterPro"/>
</dbReference>
<gene>
    <name evidence="10" type="ORF">DT076_06950</name>
</gene>
<dbReference type="AlphaFoldDB" id="A0A367YZE9"/>
<keyword evidence="11" id="KW-1185">Reference proteome</keyword>
<evidence type="ECO:0000256" key="5">
    <source>
        <dbReference type="ARBA" id="ARBA00022801"/>
    </source>
</evidence>
<dbReference type="SUPFAM" id="SSF51695">
    <property type="entry name" value="PLC-like phosphodiesterases"/>
    <property type="match status" value="1"/>
</dbReference>
<dbReference type="GO" id="GO:0006071">
    <property type="term" value="P:glycerol metabolic process"/>
    <property type="evidence" value="ECO:0007669"/>
    <property type="project" value="UniProtKB-KW"/>
</dbReference>
<dbReference type="GO" id="GO:0008889">
    <property type="term" value="F:glycerophosphodiester phosphodiesterase activity"/>
    <property type="evidence" value="ECO:0007669"/>
    <property type="project" value="UniProtKB-EC"/>
</dbReference>
<dbReference type="GO" id="GO:0042597">
    <property type="term" value="C:periplasmic space"/>
    <property type="evidence" value="ECO:0007669"/>
    <property type="project" value="TreeGrafter"/>
</dbReference>
<evidence type="ECO:0000313" key="10">
    <source>
        <dbReference type="EMBL" id="RCK70382.1"/>
    </source>
</evidence>
<feature type="domain" description="GP-PDE" evidence="9">
    <location>
        <begin position="423"/>
        <end position="748"/>
    </location>
</feature>
<evidence type="ECO:0000256" key="6">
    <source>
        <dbReference type="ARBA" id="ARBA00047512"/>
    </source>
</evidence>
<evidence type="ECO:0000256" key="4">
    <source>
        <dbReference type="ARBA" id="ARBA00022798"/>
    </source>
</evidence>
<dbReference type="Pfam" id="PF03009">
    <property type="entry name" value="GDPD"/>
    <property type="match status" value="1"/>
</dbReference>
<keyword evidence="4" id="KW-0319">Glycerol metabolism</keyword>
<comment type="similarity">
    <text evidence="1">Belongs to the glycerophosphoryl diester phosphodiesterase family.</text>
</comment>
<reference evidence="10 11" key="1">
    <citation type="submission" date="2018-07" db="EMBL/GenBank/DDBJ databases">
        <title>Desertimonas flava gen. nov. sp. nov.</title>
        <authorList>
            <person name="Liu S."/>
        </authorList>
    </citation>
    <scope>NUCLEOTIDE SEQUENCE [LARGE SCALE GENOMIC DNA]</scope>
    <source>
        <strain evidence="10 11">16Sb5-5</strain>
    </source>
</reference>
<dbReference type="RefSeq" id="WP_114125925.1">
    <property type="nucleotide sequence ID" value="NZ_QOUI01000003.1"/>
</dbReference>
<keyword evidence="5" id="KW-0378">Hydrolase</keyword>
<evidence type="ECO:0000256" key="2">
    <source>
        <dbReference type="ARBA" id="ARBA00012247"/>
    </source>
</evidence>
<comment type="caution">
    <text evidence="10">The sequence shown here is derived from an EMBL/GenBank/DDBJ whole genome shotgun (WGS) entry which is preliminary data.</text>
</comment>
<comment type="catalytic activity">
    <reaction evidence="6">
        <text>a sn-glycero-3-phosphodiester + H2O = an alcohol + sn-glycerol 3-phosphate + H(+)</text>
        <dbReference type="Rhea" id="RHEA:12969"/>
        <dbReference type="ChEBI" id="CHEBI:15377"/>
        <dbReference type="ChEBI" id="CHEBI:15378"/>
        <dbReference type="ChEBI" id="CHEBI:30879"/>
        <dbReference type="ChEBI" id="CHEBI:57597"/>
        <dbReference type="ChEBI" id="CHEBI:83408"/>
        <dbReference type="EC" id="3.1.4.46"/>
    </reaction>
</comment>
<dbReference type="PROSITE" id="PS51704">
    <property type="entry name" value="GP_PDE"/>
    <property type="match status" value="1"/>
</dbReference>
<dbReference type="PROSITE" id="PS51318">
    <property type="entry name" value="TAT"/>
    <property type="match status" value="1"/>
</dbReference>
<name>A0A367YZE9_9ACTN</name>
<evidence type="ECO:0000256" key="7">
    <source>
        <dbReference type="SAM" id="MobiDB-lite"/>
    </source>
</evidence>
<evidence type="ECO:0000313" key="11">
    <source>
        <dbReference type="Proteomes" id="UP000252770"/>
    </source>
</evidence>
<feature type="chain" id="PRO_5016859113" description="glycerophosphodiester phosphodiesterase" evidence="8">
    <location>
        <begin position="33"/>
        <end position="751"/>
    </location>
</feature>
<evidence type="ECO:0000256" key="8">
    <source>
        <dbReference type="SAM" id="SignalP"/>
    </source>
</evidence>
<dbReference type="Pfam" id="PF13449">
    <property type="entry name" value="Phytase-like"/>
    <property type="match status" value="1"/>
</dbReference>
<evidence type="ECO:0000259" key="9">
    <source>
        <dbReference type="PROSITE" id="PS51704"/>
    </source>
</evidence>
<dbReference type="InterPro" id="IPR017946">
    <property type="entry name" value="PLC-like_Pdiesterase_TIM-brl"/>
</dbReference>
<organism evidence="10 11">
    <name type="scientific">Desertihabitans brevis</name>
    <dbReference type="NCBI Taxonomy" id="2268447"/>
    <lineage>
        <taxon>Bacteria</taxon>
        <taxon>Bacillati</taxon>
        <taxon>Actinomycetota</taxon>
        <taxon>Actinomycetes</taxon>
        <taxon>Propionibacteriales</taxon>
        <taxon>Propionibacteriaceae</taxon>
        <taxon>Desertihabitans</taxon>
    </lineage>
</organism>
<dbReference type="PANTHER" id="PTHR43620:SF7">
    <property type="entry name" value="GLYCEROPHOSPHODIESTER PHOSPHODIESTERASE GDPD5-RELATED"/>
    <property type="match status" value="1"/>
</dbReference>
<keyword evidence="3 8" id="KW-0732">Signal</keyword>
<accession>A0A367YZE9</accession>
<dbReference type="InterPro" id="IPR006311">
    <property type="entry name" value="TAT_signal"/>
</dbReference>
<feature type="signal peptide" evidence="8">
    <location>
        <begin position="1"/>
        <end position="32"/>
    </location>
</feature>
<proteinExistence type="inferred from homology"/>
<dbReference type="CDD" id="cd08602">
    <property type="entry name" value="GDPD_ScGlpQ1_like"/>
    <property type="match status" value="1"/>
</dbReference>